<keyword evidence="5" id="KW-1185">Reference proteome</keyword>
<evidence type="ECO:0000313" key="4">
    <source>
        <dbReference type="EMBL" id="CAA2974611.1"/>
    </source>
</evidence>
<sequence length="593" mass="66594">MALHFNGSFHVVQFKIALCQLSVTSDKERNIAHAREKIEEAAGKGAQLILLPEIWNSPYSNDSFPVYAEEIDADKSPSTAMLSELSRRLNITIIGGSIPERSGDRLYNTCCIFGTDGKLKAKHRKVVLFLLLQGLQYNSYVGHIGIGICYDIQFQELAAIYAARGAQLLCYPGAFNMTTGPLHWELLQRARAADWQLFVATCSPARDSNSSYVAWGHSTLVGPFGEVIATTEHDEAIVISEIDYSLIEQRRHKGRINAINAPYMHAHVTDGVPTFFPPFSIIYEIGLRKAIQVRYQLEMDMWEAQKHQPRLKQQSFASSLLDAIYHSIDDSVGLKEQEEVGDFVVHERNNVTRVEEGIESVRRAIMIEKWIENYSRINPIHVASNSGSSTDSSMFSPSETESSKSLSTGQKLNQRRNLILEMPCKISPLETEQKGGFTRAKSKIFRDTKKVKEPYSPGAQLLCYPGAFNMTTGPLHWELLQRARLAGDPIISYEQGGFEILLILDILTETLFLFVATCSPARDSNSSYVAWGHSTLVGPFGEVIATTEHDEAIVISEIDYSLIEQRRTYLPFQKQRRGDLYQLVDVQRLNSTS</sequence>
<dbReference type="PANTHER" id="PTHR23088:SF54">
    <property type="entry name" value="OMEGA-AMIDASE, CHLOROPLASTIC-LIKE"/>
    <property type="match status" value="1"/>
</dbReference>
<keyword evidence="1" id="KW-0378">Hydrolase</keyword>
<evidence type="ECO:0000256" key="1">
    <source>
        <dbReference type="ARBA" id="ARBA00022801"/>
    </source>
</evidence>
<dbReference type="CDD" id="cd07572">
    <property type="entry name" value="nit"/>
    <property type="match status" value="1"/>
</dbReference>
<reference evidence="4 5" key="1">
    <citation type="submission" date="2019-12" db="EMBL/GenBank/DDBJ databases">
        <authorList>
            <person name="Alioto T."/>
            <person name="Alioto T."/>
            <person name="Gomez Garrido J."/>
        </authorList>
    </citation>
    <scope>NUCLEOTIDE SEQUENCE [LARGE SCALE GENOMIC DNA]</scope>
</reference>
<dbReference type="AlphaFoldDB" id="A0A8S0R6D9"/>
<dbReference type="GO" id="GO:0006541">
    <property type="term" value="P:glutamine metabolic process"/>
    <property type="evidence" value="ECO:0007669"/>
    <property type="project" value="TreeGrafter"/>
</dbReference>
<comment type="caution">
    <text evidence="4">The sequence shown here is derived from an EMBL/GenBank/DDBJ whole genome shotgun (WGS) entry which is preliminary data.</text>
</comment>
<dbReference type="PANTHER" id="PTHR23088">
    <property type="entry name" value="NITRILASE-RELATED"/>
    <property type="match status" value="1"/>
</dbReference>
<dbReference type="GO" id="GO:0006107">
    <property type="term" value="P:oxaloacetate metabolic process"/>
    <property type="evidence" value="ECO:0007669"/>
    <property type="project" value="TreeGrafter"/>
</dbReference>
<accession>A0A8S0R6D9</accession>
<dbReference type="EMBL" id="CACTIH010002185">
    <property type="protein sequence ID" value="CAA2974611.1"/>
    <property type="molecule type" value="Genomic_DNA"/>
</dbReference>
<organism evidence="4 5">
    <name type="scientific">Olea europaea subsp. europaea</name>
    <dbReference type="NCBI Taxonomy" id="158383"/>
    <lineage>
        <taxon>Eukaryota</taxon>
        <taxon>Viridiplantae</taxon>
        <taxon>Streptophyta</taxon>
        <taxon>Embryophyta</taxon>
        <taxon>Tracheophyta</taxon>
        <taxon>Spermatophyta</taxon>
        <taxon>Magnoliopsida</taxon>
        <taxon>eudicotyledons</taxon>
        <taxon>Gunneridae</taxon>
        <taxon>Pentapetalae</taxon>
        <taxon>asterids</taxon>
        <taxon>lamiids</taxon>
        <taxon>Lamiales</taxon>
        <taxon>Oleaceae</taxon>
        <taxon>Oleeae</taxon>
        <taxon>Olea</taxon>
    </lineage>
</organism>
<dbReference type="OrthoDB" id="680041at2759"/>
<dbReference type="InterPro" id="IPR045254">
    <property type="entry name" value="Nit1/2_C-N_Hydrolase"/>
</dbReference>
<evidence type="ECO:0000259" key="3">
    <source>
        <dbReference type="PROSITE" id="PS50263"/>
    </source>
</evidence>
<dbReference type="GO" id="GO:0006528">
    <property type="term" value="P:asparagine metabolic process"/>
    <property type="evidence" value="ECO:0007669"/>
    <property type="project" value="TreeGrafter"/>
</dbReference>
<dbReference type="Proteomes" id="UP000594638">
    <property type="component" value="Unassembled WGS sequence"/>
</dbReference>
<feature type="compositionally biased region" description="Low complexity" evidence="2">
    <location>
        <begin position="392"/>
        <end position="407"/>
    </location>
</feature>
<gene>
    <name evidence="4" type="ORF">OLEA9_A105467</name>
</gene>
<dbReference type="Gramene" id="OE9A105467T1">
    <property type="protein sequence ID" value="OE9A105467C1"/>
    <property type="gene ID" value="OE9A105467"/>
</dbReference>
<feature type="region of interest" description="Disordered" evidence="2">
    <location>
        <begin position="385"/>
        <end position="410"/>
    </location>
</feature>
<dbReference type="Pfam" id="PF00795">
    <property type="entry name" value="CN_hydrolase"/>
    <property type="match status" value="2"/>
</dbReference>
<proteinExistence type="predicted"/>
<protein>
    <submittedName>
        <fullName evidence="4">Omega-amidase, chloroplastic-like isoform X1</fullName>
    </submittedName>
</protein>
<name>A0A8S0R6D9_OLEEU</name>
<dbReference type="InterPro" id="IPR036526">
    <property type="entry name" value="C-N_Hydrolase_sf"/>
</dbReference>
<feature type="domain" description="CN hydrolase" evidence="3">
    <location>
        <begin position="14"/>
        <end position="244"/>
    </location>
</feature>
<dbReference type="InterPro" id="IPR003010">
    <property type="entry name" value="C-N_Hydrolase"/>
</dbReference>
<evidence type="ECO:0000313" key="5">
    <source>
        <dbReference type="Proteomes" id="UP000594638"/>
    </source>
</evidence>
<dbReference type="Gene3D" id="3.60.110.10">
    <property type="entry name" value="Carbon-nitrogen hydrolase"/>
    <property type="match status" value="2"/>
</dbReference>
<dbReference type="PROSITE" id="PS50263">
    <property type="entry name" value="CN_HYDROLASE"/>
    <property type="match status" value="2"/>
</dbReference>
<dbReference type="SUPFAM" id="SSF56317">
    <property type="entry name" value="Carbon-nitrogen hydrolase"/>
    <property type="match status" value="2"/>
</dbReference>
<dbReference type="GO" id="GO:0005739">
    <property type="term" value="C:mitochondrion"/>
    <property type="evidence" value="ECO:0007669"/>
    <property type="project" value="TreeGrafter"/>
</dbReference>
<dbReference type="GO" id="GO:0050152">
    <property type="term" value="F:omega-amidase activity"/>
    <property type="evidence" value="ECO:0007669"/>
    <property type="project" value="TreeGrafter"/>
</dbReference>
<feature type="domain" description="CN hydrolase" evidence="3">
    <location>
        <begin position="407"/>
        <end position="560"/>
    </location>
</feature>
<evidence type="ECO:0000256" key="2">
    <source>
        <dbReference type="SAM" id="MobiDB-lite"/>
    </source>
</evidence>